<organism evidence="2 3">
    <name type="scientific">Phormidium pseudopriestleyi FRX01</name>
    <dbReference type="NCBI Taxonomy" id="1759528"/>
    <lineage>
        <taxon>Bacteria</taxon>
        <taxon>Bacillati</taxon>
        <taxon>Cyanobacteriota</taxon>
        <taxon>Cyanophyceae</taxon>
        <taxon>Oscillatoriophycideae</taxon>
        <taxon>Oscillatoriales</taxon>
        <taxon>Oscillatoriaceae</taxon>
        <taxon>Phormidium</taxon>
    </lineage>
</organism>
<protein>
    <submittedName>
        <fullName evidence="2">Uncharacterized protein</fullName>
    </submittedName>
</protein>
<evidence type="ECO:0000313" key="3">
    <source>
        <dbReference type="Proteomes" id="UP000664844"/>
    </source>
</evidence>
<dbReference type="Proteomes" id="UP000664844">
    <property type="component" value="Unassembled WGS sequence"/>
</dbReference>
<gene>
    <name evidence="2" type="ORF">J0895_06110</name>
</gene>
<accession>A0ABS3FNL9</accession>
<name>A0ABS3FNL9_9CYAN</name>
<proteinExistence type="predicted"/>
<feature type="region of interest" description="Disordered" evidence="1">
    <location>
        <begin position="1"/>
        <end position="53"/>
    </location>
</feature>
<sequence length="53" mass="5704">MPKEPDKDTQTQTLQDSTNPGSQITKLAPGPHGRPIAANNNPAKESELMGYLD</sequence>
<keyword evidence="3" id="KW-1185">Reference proteome</keyword>
<dbReference type="RefSeq" id="WP_207087226.1">
    <property type="nucleotide sequence ID" value="NZ_JAFLQW010000166.1"/>
</dbReference>
<evidence type="ECO:0000313" key="2">
    <source>
        <dbReference type="EMBL" id="MBO0348680.1"/>
    </source>
</evidence>
<evidence type="ECO:0000256" key="1">
    <source>
        <dbReference type="SAM" id="MobiDB-lite"/>
    </source>
</evidence>
<dbReference type="EMBL" id="JAFLQW010000166">
    <property type="protein sequence ID" value="MBO0348680.1"/>
    <property type="molecule type" value="Genomic_DNA"/>
</dbReference>
<reference evidence="2 3" key="1">
    <citation type="submission" date="2021-03" db="EMBL/GenBank/DDBJ databases">
        <title>Metabolic Capacity of the Antarctic Cyanobacterium Phormidium pseudopriestleyi that Sustains Oxygenic Photosynthesis in the Presence of Hydrogen Sulfide.</title>
        <authorList>
            <person name="Lumian J.E."/>
            <person name="Jungblut A.D."/>
            <person name="Dillon M.L."/>
            <person name="Hawes I."/>
            <person name="Doran P.T."/>
            <person name="Mackey T.J."/>
            <person name="Dick G.J."/>
            <person name="Grettenberger C.L."/>
            <person name="Sumner D.Y."/>
        </authorList>
    </citation>
    <scope>NUCLEOTIDE SEQUENCE [LARGE SCALE GENOMIC DNA]</scope>
    <source>
        <strain evidence="2 3">FRX01</strain>
    </source>
</reference>
<feature type="compositionally biased region" description="Polar residues" evidence="1">
    <location>
        <begin position="10"/>
        <end position="25"/>
    </location>
</feature>
<comment type="caution">
    <text evidence="2">The sequence shown here is derived from an EMBL/GenBank/DDBJ whole genome shotgun (WGS) entry which is preliminary data.</text>
</comment>